<dbReference type="InterPro" id="IPR036249">
    <property type="entry name" value="Thioredoxin-like_sf"/>
</dbReference>
<dbReference type="InterPro" id="IPR011467">
    <property type="entry name" value="DUF1573"/>
</dbReference>
<accession>A0A174I484</accession>
<dbReference type="InterPro" id="IPR013783">
    <property type="entry name" value="Ig-like_fold"/>
</dbReference>
<gene>
    <name evidence="1" type="ORF">ERS852511_00173</name>
</gene>
<proteinExistence type="predicted"/>
<dbReference type="AlphaFoldDB" id="A0A174I484"/>
<evidence type="ECO:0000313" key="1">
    <source>
        <dbReference type="EMBL" id="CUO81251.1"/>
    </source>
</evidence>
<dbReference type="Gene3D" id="2.60.40.10">
    <property type="entry name" value="Immunoglobulins"/>
    <property type="match status" value="1"/>
</dbReference>
<reference evidence="1 2" key="1">
    <citation type="submission" date="2015-09" db="EMBL/GenBank/DDBJ databases">
        <authorList>
            <consortium name="Pathogen Informatics"/>
        </authorList>
    </citation>
    <scope>NUCLEOTIDE SEQUENCE [LARGE SCALE GENOMIC DNA]</scope>
    <source>
        <strain evidence="1 2">2789STDY5834899</strain>
    </source>
</reference>
<evidence type="ECO:0000313" key="2">
    <source>
        <dbReference type="Proteomes" id="UP000095576"/>
    </source>
</evidence>
<dbReference type="PANTHER" id="PTHR37833:SF1">
    <property type="entry name" value="SIGNAL PEPTIDE PROTEIN"/>
    <property type="match status" value="1"/>
</dbReference>
<dbReference type="PROSITE" id="PS51257">
    <property type="entry name" value="PROKAR_LIPOPROTEIN"/>
    <property type="match status" value="1"/>
</dbReference>
<dbReference type="RefSeq" id="WP_055298306.1">
    <property type="nucleotide sequence ID" value="NZ_CAXTFL010000024.1"/>
</dbReference>
<sequence length="290" mass="33108">MNKTMLLILIVLFSSCKDSTTDRIAYLVKEWIGKEIIFPNNMNFTAIEQDVVSANFLKKNNYSIVTYADSIGCMSCKLKLNVWASLIEQLDSMTNSSVPVYFFLYSNSVEKMHDVLKRYNFKYPVCIDEKDSFNILNKLPSDMKFQTFLLDKNNKVVAVGNPVNNQRIKEIYLNIISEKQEIPEMKKQLYTSVLLSNNKIDLGRFTWTKKQEIEIMIINTGKNPLVINEVVASCGCMTAEYDEQPIQSGKTAVVKISYRAEYLGHFDKTIAIHCNVKESPLKLSISGNAE</sequence>
<dbReference type="Gene3D" id="3.40.30.10">
    <property type="entry name" value="Glutaredoxin"/>
    <property type="match status" value="1"/>
</dbReference>
<organism evidence="1 2">
    <name type="scientific">Bacteroides thetaiotaomicron</name>
    <dbReference type="NCBI Taxonomy" id="818"/>
    <lineage>
        <taxon>Bacteria</taxon>
        <taxon>Pseudomonadati</taxon>
        <taxon>Bacteroidota</taxon>
        <taxon>Bacteroidia</taxon>
        <taxon>Bacteroidales</taxon>
        <taxon>Bacteroidaceae</taxon>
        <taxon>Bacteroides</taxon>
    </lineage>
</organism>
<protein>
    <submittedName>
        <fullName evidence="1">Protein of uncharacterized function (DUF1573)</fullName>
    </submittedName>
</protein>
<dbReference type="Pfam" id="PF07610">
    <property type="entry name" value="DUF1573"/>
    <property type="match status" value="1"/>
</dbReference>
<dbReference type="PANTHER" id="PTHR37833">
    <property type="entry name" value="LIPOPROTEIN-RELATED"/>
    <property type="match status" value="1"/>
</dbReference>
<name>A0A174I484_BACT4</name>
<dbReference type="SUPFAM" id="SSF52833">
    <property type="entry name" value="Thioredoxin-like"/>
    <property type="match status" value="1"/>
</dbReference>
<dbReference type="Proteomes" id="UP000095576">
    <property type="component" value="Unassembled WGS sequence"/>
</dbReference>
<dbReference type="EMBL" id="CZAP01000001">
    <property type="protein sequence ID" value="CUO81251.1"/>
    <property type="molecule type" value="Genomic_DNA"/>
</dbReference>